<dbReference type="AlphaFoldDB" id="A0A1T2L7J3"/>
<keyword evidence="2" id="KW-1185">Reference proteome</keyword>
<dbReference type="RefSeq" id="WP_078483108.1">
    <property type="nucleotide sequence ID" value="NZ_MPRL01000015.1"/>
</dbReference>
<evidence type="ECO:0000313" key="1">
    <source>
        <dbReference type="EMBL" id="OOZ41004.1"/>
    </source>
</evidence>
<gene>
    <name evidence="1" type="ORF">BOW53_05635</name>
</gene>
<organism evidence="1 2">
    <name type="scientific">Solemya pervernicosa gill symbiont</name>
    <dbReference type="NCBI Taxonomy" id="642797"/>
    <lineage>
        <taxon>Bacteria</taxon>
        <taxon>Pseudomonadati</taxon>
        <taxon>Pseudomonadota</taxon>
        <taxon>Gammaproteobacteria</taxon>
        <taxon>sulfur-oxidizing symbionts</taxon>
    </lineage>
</organism>
<evidence type="ECO:0000313" key="2">
    <source>
        <dbReference type="Proteomes" id="UP000191110"/>
    </source>
</evidence>
<accession>A0A1T2L7J3</accession>
<name>A0A1T2L7J3_9GAMM</name>
<dbReference type="Proteomes" id="UP000191110">
    <property type="component" value="Unassembled WGS sequence"/>
</dbReference>
<sequence length="96" mass="10259">MKLSSSPSLRLLIVTLLIAVVFAQAHLLEHEIEHAIHGDNESCASCELGGHLAAALSSATTHCYLSAATPPPVHDEYGITQSHTRLFSPRAPPHLT</sequence>
<proteinExistence type="predicted"/>
<protein>
    <recommendedName>
        <fullName evidence="3">DUF2946 domain-containing protein</fullName>
    </recommendedName>
</protein>
<comment type="caution">
    <text evidence="1">The sequence shown here is derived from an EMBL/GenBank/DDBJ whole genome shotgun (WGS) entry which is preliminary data.</text>
</comment>
<reference evidence="1 2" key="1">
    <citation type="submission" date="2016-11" db="EMBL/GenBank/DDBJ databases">
        <title>Mixed transmission modes and dynamic genome evolution in an obligate animal-bacterial symbiosis.</title>
        <authorList>
            <person name="Russell S.L."/>
            <person name="Corbett-Detig R.B."/>
            <person name="Cavanaugh C.M."/>
        </authorList>
    </citation>
    <scope>NUCLEOTIDE SEQUENCE [LARGE SCALE GENOMIC DNA]</scope>
    <source>
        <strain evidence="1">Sveles-Q1</strain>
    </source>
</reference>
<dbReference type="EMBL" id="MPRL01000015">
    <property type="protein sequence ID" value="OOZ41004.1"/>
    <property type="molecule type" value="Genomic_DNA"/>
</dbReference>
<evidence type="ECO:0008006" key="3">
    <source>
        <dbReference type="Google" id="ProtNLM"/>
    </source>
</evidence>